<keyword evidence="1" id="KW-1133">Transmembrane helix</keyword>
<sequence length="65" mass="7238">MNYNVDRPIYFDFLDVVITIGLTYAMSDVNAASDRARCLVLLHSIISFFFYSIIVGSAINAIVTS</sequence>
<gene>
    <name evidence="2" type="ORF">ACE1CA_16435</name>
</gene>
<accession>A0ABV4WM20</accession>
<dbReference type="Pfam" id="PF07077">
    <property type="entry name" value="DUF1345"/>
    <property type="match status" value="1"/>
</dbReference>
<feature type="transmembrane region" description="Helical" evidence="1">
    <location>
        <begin position="9"/>
        <end position="27"/>
    </location>
</feature>
<evidence type="ECO:0000313" key="2">
    <source>
        <dbReference type="EMBL" id="MFB2836121.1"/>
    </source>
</evidence>
<reference evidence="2 3" key="1">
    <citation type="submission" date="2024-09" db="EMBL/GenBank/DDBJ databases">
        <title>Floridaenema gen nov. (Aerosakkonemataceae, Aerosakkonematales ord. nov., Cyanobacteria) from benthic tropical and subtropical fresh waters, with the description of four new species.</title>
        <authorList>
            <person name="Moretto J.A."/>
            <person name="Berthold D.E."/>
            <person name="Lefler F.W."/>
            <person name="Huang I.-S."/>
            <person name="Laughinghouse H. IV."/>
        </authorList>
    </citation>
    <scope>NUCLEOTIDE SEQUENCE [LARGE SCALE GENOMIC DNA]</scope>
    <source>
        <strain evidence="2 3">BLCC-F167</strain>
    </source>
</reference>
<evidence type="ECO:0000256" key="1">
    <source>
        <dbReference type="SAM" id="Phobius"/>
    </source>
</evidence>
<organism evidence="2 3">
    <name type="scientific">Floridaenema evergladense BLCC-F167</name>
    <dbReference type="NCBI Taxonomy" id="3153639"/>
    <lineage>
        <taxon>Bacteria</taxon>
        <taxon>Bacillati</taxon>
        <taxon>Cyanobacteriota</taxon>
        <taxon>Cyanophyceae</taxon>
        <taxon>Oscillatoriophycideae</taxon>
        <taxon>Aerosakkonematales</taxon>
        <taxon>Aerosakkonemataceae</taxon>
        <taxon>Floridanema</taxon>
        <taxon>Floridanema evergladense</taxon>
    </lineage>
</organism>
<dbReference type="EMBL" id="JBHFNT010000139">
    <property type="protein sequence ID" value="MFB2836121.1"/>
    <property type="molecule type" value="Genomic_DNA"/>
</dbReference>
<feature type="transmembrane region" description="Helical" evidence="1">
    <location>
        <begin position="39"/>
        <end position="63"/>
    </location>
</feature>
<evidence type="ECO:0000313" key="3">
    <source>
        <dbReference type="Proteomes" id="UP001576780"/>
    </source>
</evidence>
<dbReference type="RefSeq" id="WP_413278540.1">
    <property type="nucleotide sequence ID" value="NZ_JBHFNT010000139.1"/>
</dbReference>
<name>A0ABV4WM20_9CYAN</name>
<dbReference type="InterPro" id="IPR009781">
    <property type="entry name" value="DUF1345"/>
</dbReference>
<keyword evidence="3" id="KW-1185">Reference proteome</keyword>
<proteinExistence type="predicted"/>
<comment type="caution">
    <text evidence="2">The sequence shown here is derived from an EMBL/GenBank/DDBJ whole genome shotgun (WGS) entry which is preliminary data.</text>
</comment>
<keyword evidence="1" id="KW-0472">Membrane</keyword>
<dbReference type="Proteomes" id="UP001576780">
    <property type="component" value="Unassembled WGS sequence"/>
</dbReference>
<keyword evidence="1" id="KW-0812">Transmembrane</keyword>
<protein>
    <submittedName>
        <fullName evidence="2">DUF1345 domain-containing protein</fullName>
    </submittedName>
</protein>